<organism evidence="3 4">
    <name type="scientific">Leucobacter soli</name>
    <dbReference type="NCBI Taxonomy" id="2812850"/>
    <lineage>
        <taxon>Bacteria</taxon>
        <taxon>Bacillati</taxon>
        <taxon>Actinomycetota</taxon>
        <taxon>Actinomycetes</taxon>
        <taxon>Micrococcales</taxon>
        <taxon>Microbacteriaceae</taxon>
        <taxon>Leucobacter</taxon>
    </lineage>
</organism>
<dbReference type="InterPro" id="IPR020904">
    <property type="entry name" value="Sc_DH/Rdtase_CS"/>
</dbReference>
<dbReference type="Pfam" id="PF13561">
    <property type="entry name" value="adh_short_C2"/>
    <property type="match status" value="1"/>
</dbReference>
<reference evidence="3" key="1">
    <citation type="submission" date="2021-06" db="EMBL/GenBank/DDBJ databases">
        <authorList>
            <person name="Criscuolo A."/>
        </authorList>
    </citation>
    <scope>NUCLEOTIDE SEQUENCE</scope>
    <source>
        <strain evidence="3">CIP111803</strain>
    </source>
</reference>
<dbReference type="InterPro" id="IPR051122">
    <property type="entry name" value="SDR_DHRS6-like"/>
</dbReference>
<comment type="similarity">
    <text evidence="1">Belongs to the short-chain dehydrogenases/reductases (SDR) family.</text>
</comment>
<evidence type="ECO:0000256" key="1">
    <source>
        <dbReference type="ARBA" id="ARBA00006484"/>
    </source>
</evidence>
<sequence length="245" mass="25671">MTMDFAGVRTLVTGGNAGIGRATVVELLARGADVCTIDLTIDDVPSEARALTADVSDAASVQRAVAELAADGLDVLVNNVGISFEGGIEHGDDDDWARLWNVNVLGYVRVIRAALPELRKSPSASIVNVSSCTADVGVRNRALYSATKGAIKSMSLSMAADLIDEGIRVNCVLPGTVDTPFMWELADRSEDPEAKRAEYHARQPLGRMVSPEEVAFAIASLASPRAASSVGTMLAVDGGLGRMLA</sequence>
<dbReference type="EC" id="1.1.1.385" evidence="3"/>
<gene>
    <name evidence="3" type="primary">bacC_3</name>
    <name evidence="3" type="ORF">LEUCIP111803_02288</name>
</gene>
<comment type="caution">
    <text evidence="3">The sequence shown here is derived from an EMBL/GenBank/DDBJ whole genome shotgun (WGS) entry which is preliminary data.</text>
</comment>
<dbReference type="EMBL" id="CAJVAP010000033">
    <property type="protein sequence ID" value="CAG7619375.1"/>
    <property type="molecule type" value="Genomic_DNA"/>
</dbReference>
<dbReference type="InterPro" id="IPR002347">
    <property type="entry name" value="SDR_fam"/>
</dbReference>
<dbReference type="Proteomes" id="UP000693892">
    <property type="component" value="Unassembled WGS sequence"/>
</dbReference>
<keyword evidence="2 3" id="KW-0560">Oxidoreductase</keyword>
<evidence type="ECO:0000313" key="3">
    <source>
        <dbReference type="EMBL" id="CAG7619375.1"/>
    </source>
</evidence>
<accession>A0A916NWT2</accession>
<evidence type="ECO:0000313" key="4">
    <source>
        <dbReference type="Proteomes" id="UP000693892"/>
    </source>
</evidence>
<proteinExistence type="inferred from homology"/>
<dbReference type="PANTHER" id="PTHR43477:SF1">
    <property type="entry name" value="DIHYDROANTICAPSIN 7-DEHYDROGENASE"/>
    <property type="match status" value="1"/>
</dbReference>
<dbReference type="PROSITE" id="PS00061">
    <property type="entry name" value="ADH_SHORT"/>
    <property type="match status" value="1"/>
</dbReference>
<dbReference type="FunFam" id="3.40.50.720:FF:000084">
    <property type="entry name" value="Short-chain dehydrogenase reductase"/>
    <property type="match status" value="1"/>
</dbReference>
<evidence type="ECO:0000256" key="2">
    <source>
        <dbReference type="ARBA" id="ARBA00023002"/>
    </source>
</evidence>
<protein>
    <submittedName>
        <fullName evidence="3">Dihydroanticapsin 7-dehydrogenase</fullName>
        <ecNumber evidence="3">1.1.1.385</ecNumber>
    </submittedName>
</protein>
<dbReference type="CDD" id="cd05233">
    <property type="entry name" value="SDR_c"/>
    <property type="match status" value="1"/>
</dbReference>
<dbReference type="AlphaFoldDB" id="A0A916NWT2"/>
<keyword evidence="4" id="KW-1185">Reference proteome</keyword>
<dbReference type="GO" id="GO:0016491">
    <property type="term" value="F:oxidoreductase activity"/>
    <property type="evidence" value="ECO:0007669"/>
    <property type="project" value="UniProtKB-KW"/>
</dbReference>
<dbReference type="PANTHER" id="PTHR43477">
    <property type="entry name" value="DIHYDROANTICAPSIN 7-DEHYDROGENASE"/>
    <property type="match status" value="1"/>
</dbReference>
<name>A0A916NWT2_9MICO</name>
<dbReference type="RefSeq" id="WP_328798032.1">
    <property type="nucleotide sequence ID" value="NZ_CAJVAP010000033.1"/>
</dbReference>